<dbReference type="InterPro" id="IPR018392">
    <property type="entry name" value="LysM"/>
</dbReference>
<dbReference type="AlphaFoldDB" id="A0A814ZWJ7"/>
<sequence length="453" mass="51694">MSQHSQPENESFRLAAAILNARENIDFENVYQAILLRPEWLTLIPPGHRWAILHQIVYHGKVDQLDRLLALEGNNAKFRILSPTNDGQTVLDIAEARPMLERINRLKKMDEMLNYAKETNWTKCKELIQERPEIINEKPPYRYFYLIHHLAYTGDTKIFDDLHKKYHFDLSLVVGNNKTAYDIASENEREDFVNYLSKLQTPVTRNEVGNHPSSSDVEIVRNPDGDVLLSKNDTSTLTTSLSQLNIGNNITCENDTNLYDYIRGISDQDLLHAITDPISKKILQDPVLASDGYTYERKNIMIWFEKSKNSPVNGTELKDFELKPNKIIEEMIKAIVLRSNKIQSSPAVPLATYYKIQQGDTLSKIANANHITLDEMKAANPELKNDDFLQIGQNIKLPIVQKLIDKTVTPLPVSYDTKPVNPHSILTTATTIEDQKLIPETAKSIKNESISIF</sequence>
<reference evidence="3" key="1">
    <citation type="submission" date="2021-02" db="EMBL/GenBank/DDBJ databases">
        <authorList>
            <person name="Nowell W R."/>
        </authorList>
    </citation>
    <scope>NUCLEOTIDE SEQUENCE</scope>
</reference>
<dbReference type="SMART" id="SM00504">
    <property type="entry name" value="Ubox"/>
    <property type="match status" value="1"/>
</dbReference>
<dbReference type="SMART" id="SM00257">
    <property type="entry name" value="LysM"/>
    <property type="match status" value="1"/>
</dbReference>
<dbReference type="SUPFAM" id="SSF57850">
    <property type="entry name" value="RING/U-box"/>
    <property type="match status" value="1"/>
</dbReference>
<evidence type="ECO:0008006" key="6">
    <source>
        <dbReference type="Google" id="ProtNLM"/>
    </source>
</evidence>
<dbReference type="InterPro" id="IPR013083">
    <property type="entry name" value="Znf_RING/FYVE/PHD"/>
</dbReference>
<dbReference type="Gene3D" id="3.30.40.10">
    <property type="entry name" value="Zinc/RING finger domain, C3HC4 (zinc finger)"/>
    <property type="match status" value="1"/>
</dbReference>
<evidence type="ECO:0000313" key="3">
    <source>
        <dbReference type="EMBL" id="CAF1247011.1"/>
    </source>
</evidence>
<dbReference type="InterPro" id="IPR003613">
    <property type="entry name" value="Ubox_domain"/>
</dbReference>
<feature type="domain" description="LysM" evidence="2">
    <location>
        <begin position="352"/>
        <end position="397"/>
    </location>
</feature>
<dbReference type="GO" id="GO:0016567">
    <property type="term" value="P:protein ubiquitination"/>
    <property type="evidence" value="ECO:0007669"/>
    <property type="project" value="InterPro"/>
</dbReference>
<accession>A0A814ZWJ7</accession>
<dbReference type="InterPro" id="IPR052085">
    <property type="entry name" value="WD-SAM-U-box"/>
</dbReference>
<comment type="caution">
    <text evidence="3">The sequence shown here is derived from an EMBL/GenBank/DDBJ whole genome shotgun (WGS) entry which is preliminary data.</text>
</comment>
<dbReference type="Pfam" id="PF04564">
    <property type="entry name" value="U-box"/>
    <property type="match status" value="1"/>
</dbReference>
<dbReference type="PANTHER" id="PTHR46573">
    <property type="entry name" value="WD REPEAT, SAM AND U-BOX DOMAIN-CONTAINING PROTEIN 1"/>
    <property type="match status" value="1"/>
</dbReference>
<dbReference type="EMBL" id="CAJNOQ010010257">
    <property type="protein sequence ID" value="CAF1247011.1"/>
    <property type="molecule type" value="Genomic_DNA"/>
</dbReference>
<dbReference type="CDD" id="cd16655">
    <property type="entry name" value="RING-Ubox_WDSUB1-like"/>
    <property type="match status" value="1"/>
</dbReference>
<dbReference type="PANTHER" id="PTHR46573:SF1">
    <property type="entry name" value="WD REPEAT, SAM AND U-BOX DOMAIN-CONTAINING PROTEIN 1"/>
    <property type="match status" value="1"/>
</dbReference>
<dbReference type="PROSITE" id="PS51698">
    <property type="entry name" value="U_BOX"/>
    <property type="match status" value="1"/>
</dbReference>
<feature type="domain" description="U-box" evidence="1">
    <location>
        <begin position="269"/>
        <end position="342"/>
    </location>
</feature>
<dbReference type="InterPro" id="IPR036779">
    <property type="entry name" value="LysM_dom_sf"/>
</dbReference>
<proteinExistence type="predicted"/>
<name>A0A814ZWJ7_9BILA</name>
<evidence type="ECO:0000259" key="2">
    <source>
        <dbReference type="PROSITE" id="PS51782"/>
    </source>
</evidence>
<evidence type="ECO:0000259" key="1">
    <source>
        <dbReference type="PROSITE" id="PS51698"/>
    </source>
</evidence>
<evidence type="ECO:0000313" key="5">
    <source>
        <dbReference type="Proteomes" id="UP000663829"/>
    </source>
</evidence>
<evidence type="ECO:0000313" key="4">
    <source>
        <dbReference type="EMBL" id="CAF4013629.1"/>
    </source>
</evidence>
<dbReference type="PROSITE" id="PS51782">
    <property type="entry name" value="LYSM"/>
    <property type="match status" value="1"/>
</dbReference>
<dbReference type="Pfam" id="PF01476">
    <property type="entry name" value="LysM"/>
    <property type="match status" value="1"/>
</dbReference>
<organism evidence="3 5">
    <name type="scientific">Didymodactylos carnosus</name>
    <dbReference type="NCBI Taxonomy" id="1234261"/>
    <lineage>
        <taxon>Eukaryota</taxon>
        <taxon>Metazoa</taxon>
        <taxon>Spiralia</taxon>
        <taxon>Gnathifera</taxon>
        <taxon>Rotifera</taxon>
        <taxon>Eurotatoria</taxon>
        <taxon>Bdelloidea</taxon>
        <taxon>Philodinida</taxon>
        <taxon>Philodinidae</taxon>
        <taxon>Didymodactylos</taxon>
    </lineage>
</organism>
<dbReference type="GO" id="GO:0004842">
    <property type="term" value="F:ubiquitin-protein transferase activity"/>
    <property type="evidence" value="ECO:0007669"/>
    <property type="project" value="InterPro"/>
</dbReference>
<keyword evidence="5" id="KW-1185">Reference proteome</keyword>
<dbReference type="SUPFAM" id="SSF48403">
    <property type="entry name" value="Ankyrin repeat"/>
    <property type="match status" value="1"/>
</dbReference>
<dbReference type="Gene3D" id="3.10.350.10">
    <property type="entry name" value="LysM domain"/>
    <property type="match status" value="1"/>
</dbReference>
<dbReference type="Proteomes" id="UP000681722">
    <property type="component" value="Unassembled WGS sequence"/>
</dbReference>
<dbReference type="OrthoDB" id="10064100at2759"/>
<dbReference type="SUPFAM" id="SSF54106">
    <property type="entry name" value="LysM domain"/>
    <property type="match status" value="1"/>
</dbReference>
<protein>
    <recommendedName>
        <fullName evidence="6">U-box domain-containing protein</fullName>
    </recommendedName>
</protein>
<gene>
    <name evidence="3" type="ORF">GPM918_LOCUS25939</name>
    <name evidence="4" type="ORF">SRO942_LOCUS26005</name>
</gene>
<dbReference type="InterPro" id="IPR036770">
    <property type="entry name" value="Ankyrin_rpt-contain_sf"/>
</dbReference>
<dbReference type="EMBL" id="CAJOBC010012860">
    <property type="protein sequence ID" value="CAF4013629.1"/>
    <property type="molecule type" value="Genomic_DNA"/>
</dbReference>
<dbReference type="Proteomes" id="UP000663829">
    <property type="component" value="Unassembled WGS sequence"/>
</dbReference>
<dbReference type="CDD" id="cd00118">
    <property type="entry name" value="LysM"/>
    <property type="match status" value="1"/>
</dbReference>
<dbReference type="Gene3D" id="1.25.40.20">
    <property type="entry name" value="Ankyrin repeat-containing domain"/>
    <property type="match status" value="1"/>
</dbReference>